<proteinExistence type="predicted"/>
<protein>
    <submittedName>
        <fullName evidence="9">C-type cytochrome</fullName>
    </submittedName>
</protein>
<dbReference type="AlphaFoldDB" id="A0A7T0C5B4"/>
<keyword evidence="3 6" id="KW-0479">Metal-binding</keyword>
<keyword evidence="2 6" id="KW-0349">Heme</keyword>
<dbReference type="PANTHER" id="PTHR35008">
    <property type="entry name" value="BLL4482 PROTEIN-RELATED"/>
    <property type="match status" value="1"/>
</dbReference>
<dbReference type="KEGG" id="nva:G3M78_12745"/>
<evidence type="ECO:0000313" key="10">
    <source>
        <dbReference type="Proteomes" id="UP000594464"/>
    </source>
</evidence>
<dbReference type="Proteomes" id="UP000594464">
    <property type="component" value="Chromosome"/>
</dbReference>
<dbReference type="Gene3D" id="2.60.40.1190">
    <property type="match status" value="1"/>
</dbReference>
<dbReference type="GO" id="GO:0009055">
    <property type="term" value="F:electron transfer activity"/>
    <property type="evidence" value="ECO:0007669"/>
    <property type="project" value="InterPro"/>
</dbReference>
<dbReference type="InterPro" id="IPR051459">
    <property type="entry name" value="Cytochrome_c-type_DH"/>
</dbReference>
<evidence type="ECO:0000256" key="7">
    <source>
        <dbReference type="SAM" id="SignalP"/>
    </source>
</evidence>
<evidence type="ECO:0000256" key="2">
    <source>
        <dbReference type="ARBA" id="ARBA00022617"/>
    </source>
</evidence>
<dbReference type="Pfam" id="PF00034">
    <property type="entry name" value="Cytochrom_C"/>
    <property type="match status" value="1"/>
</dbReference>
<dbReference type="PROSITE" id="PS51257">
    <property type="entry name" value="PROKAR_LIPOPROTEIN"/>
    <property type="match status" value="1"/>
</dbReference>
<keyword evidence="1" id="KW-0813">Transport</keyword>
<evidence type="ECO:0000313" key="9">
    <source>
        <dbReference type="EMBL" id="QPJ66857.1"/>
    </source>
</evidence>
<evidence type="ECO:0000259" key="8">
    <source>
        <dbReference type="PROSITE" id="PS51007"/>
    </source>
</evidence>
<organism evidence="9 10">
    <name type="scientific">Candidatus Nitrohelix vancouverensis</name>
    <dbReference type="NCBI Taxonomy" id="2705534"/>
    <lineage>
        <taxon>Bacteria</taxon>
        <taxon>Pseudomonadati</taxon>
        <taxon>Nitrospinota/Tectimicrobiota group</taxon>
        <taxon>Nitrospinota</taxon>
        <taxon>Nitrospinia</taxon>
        <taxon>Nitrospinales</taxon>
        <taxon>Nitrospinaceae</taxon>
        <taxon>Candidatus Nitrohelix</taxon>
    </lineage>
</organism>
<dbReference type="InterPro" id="IPR019020">
    <property type="entry name" value="Cyt-c552/DMSO_Rdtase_haem-bd"/>
</dbReference>
<feature type="chain" id="PRO_5032750673" evidence="7">
    <location>
        <begin position="26"/>
        <end position="632"/>
    </location>
</feature>
<evidence type="ECO:0000256" key="5">
    <source>
        <dbReference type="ARBA" id="ARBA00023004"/>
    </source>
</evidence>
<evidence type="ECO:0000256" key="3">
    <source>
        <dbReference type="ARBA" id="ARBA00022723"/>
    </source>
</evidence>
<keyword evidence="4" id="KW-0249">Electron transport</keyword>
<dbReference type="EMBL" id="CP048620">
    <property type="protein sequence ID" value="QPJ66857.1"/>
    <property type="molecule type" value="Genomic_DNA"/>
</dbReference>
<dbReference type="GO" id="GO:0046872">
    <property type="term" value="F:metal ion binding"/>
    <property type="evidence" value="ECO:0007669"/>
    <property type="project" value="UniProtKB-KW"/>
</dbReference>
<reference evidence="10" key="1">
    <citation type="submission" date="2020-02" db="EMBL/GenBank/DDBJ databases">
        <title>Genomic and physiological characterization of two novel Nitrospinaceae genera.</title>
        <authorList>
            <person name="Mueller A.J."/>
            <person name="Jung M.-Y."/>
            <person name="Strachan C.R."/>
            <person name="Herbold C.W."/>
            <person name="Kirkegaard R.H."/>
            <person name="Daims H."/>
        </authorList>
    </citation>
    <scope>NUCLEOTIDE SEQUENCE [LARGE SCALE GENOMIC DNA]</scope>
</reference>
<dbReference type="InterPro" id="IPR036909">
    <property type="entry name" value="Cyt_c-like_dom_sf"/>
</dbReference>
<keyword evidence="7" id="KW-0732">Signal</keyword>
<evidence type="ECO:0000256" key="6">
    <source>
        <dbReference type="PROSITE-ProRule" id="PRU00433"/>
    </source>
</evidence>
<evidence type="ECO:0000256" key="1">
    <source>
        <dbReference type="ARBA" id="ARBA00022448"/>
    </source>
</evidence>
<dbReference type="Pfam" id="PF09459">
    <property type="entry name" value="EB_dh"/>
    <property type="match status" value="1"/>
</dbReference>
<name>A0A7T0C5B4_9BACT</name>
<evidence type="ECO:0000256" key="4">
    <source>
        <dbReference type="ARBA" id="ARBA00022982"/>
    </source>
</evidence>
<dbReference type="SUPFAM" id="SSF46626">
    <property type="entry name" value="Cytochrome c"/>
    <property type="match status" value="3"/>
</dbReference>
<gene>
    <name evidence="9" type="ORF">G3M78_12745</name>
</gene>
<feature type="signal peptide" evidence="7">
    <location>
        <begin position="1"/>
        <end position="25"/>
    </location>
</feature>
<dbReference type="GO" id="GO:0020037">
    <property type="term" value="F:heme binding"/>
    <property type="evidence" value="ECO:0007669"/>
    <property type="project" value="InterPro"/>
</dbReference>
<dbReference type="Pfam" id="PF13442">
    <property type="entry name" value="Cytochrome_CBB3"/>
    <property type="match status" value="2"/>
</dbReference>
<sequence length="632" mass="71014">MIQRIASIFLFSVTACLLAQSVVCASELPSSKDMPESIQFNGKTIPLNKTVNPLPADPENLEKGATVYFQHCLLCHGDLLDGQGVFADRFFPPPVSFIHENSPITQPDSYLFWRIAKGGMGLPEKFKPWSSVMPAWENQLSEEEIWNVIHFIRNRVMDRLDTPSAPQEVSLEQGKALYAKHCVFCHGSEGDGDGISADVSSPKPQKLTKGHIKLRSTAFGKIPTDEDLFDAITRGMNHTTMPPWSHLSVNDRKSLVLFVKTLSSKFEKFVKKNKTHEIIDIPQPAPFTLASVERGKDLFIKNCSACHGIKGRGDGASTYKIVDLETNALWPRNLSQSWTFRRGSSRTDIFKTIRTGLSGTAMPRFSDRIFNDEQIWDIVNYVETLSPAIRPETNLTLKVQRIKGSVPLDPEDELWKKTESYFFPVGGQIMVSEKAYYPFTESVSVKALHNGEDIAFYLQWDDPHHDPILASYGSVQESPPPPLPPELQVNEPVQQKKEFMAQEFPDAIAIQFPSRLPEKGPWPYFLNGDAERSVNLWKWTSHPLKATEFNAKGLSQWSQQAESSQALESKARFAYGRYHLVVKRKMMTGDLDTDIQFLTGKTIPIAFNVWNGSAGETGSRKAVSSWGTMLLK</sequence>
<feature type="domain" description="Cytochrome c" evidence="8">
    <location>
        <begin position="59"/>
        <end position="156"/>
    </location>
</feature>
<keyword evidence="5 6" id="KW-0408">Iron</keyword>
<dbReference type="PANTHER" id="PTHR35008:SF8">
    <property type="entry name" value="ALCOHOL DEHYDROGENASE CYTOCHROME C SUBUNIT"/>
    <property type="match status" value="1"/>
</dbReference>
<dbReference type="InterPro" id="IPR009056">
    <property type="entry name" value="Cyt_c-like_dom"/>
</dbReference>
<dbReference type="PROSITE" id="PS51007">
    <property type="entry name" value="CYTC"/>
    <property type="match status" value="3"/>
</dbReference>
<feature type="domain" description="Cytochrome c" evidence="8">
    <location>
        <begin position="169"/>
        <end position="263"/>
    </location>
</feature>
<feature type="domain" description="Cytochrome c" evidence="8">
    <location>
        <begin position="290"/>
        <end position="386"/>
    </location>
</feature>
<accession>A0A7T0C5B4</accession>
<dbReference type="Gene3D" id="1.10.760.10">
    <property type="entry name" value="Cytochrome c-like domain"/>
    <property type="match status" value="3"/>
</dbReference>